<dbReference type="KEGG" id="lcre:Pla8534_69320"/>
<dbReference type="SMART" id="SM00860">
    <property type="entry name" value="SMI1_KNR4"/>
    <property type="match status" value="1"/>
</dbReference>
<dbReference type="AlphaFoldDB" id="A0A518E4J8"/>
<reference evidence="2 3" key="1">
    <citation type="submission" date="2019-02" db="EMBL/GenBank/DDBJ databases">
        <title>Deep-cultivation of Planctomycetes and their phenomic and genomic characterization uncovers novel biology.</title>
        <authorList>
            <person name="Wiegand S."/>
            <person name="Jogler M."/>
            <person name="Boedeker C."/>
            <person name="Pinto D."/>
            <person name="Vollmers J."/>
            <person name="Rivas-Marin E."/>
            <person name="Kohn T."/>
            <person name="Peeters S.H."/>
            <person name="Heuer A."/>
            <person name="Rast P."/>
            <person name="Oberbeckmann S."/>
            <person name="Bunk B."/>
            <person name="Jeske O."/>
            <person name="Meyerdierks A."/>
            <person name="Storesund J.E."/>
            <person name="Kallscheuer N."/>
            <person name="Luecker S."/>
            <person name="Lage O.M."/>
            <person name="Pohl T."/>
            <person name="Merkel B.J."/>
            <person name="Hornburger P."/>
            <person name="Mueller R.-W."/>
            <person name="Bruemmer F."/>
            <person name="Labrenz M."/>
            <person name="Spormann A.M."/>
            <person name="Op den Camp H."/>
            <person name="Overmann J."/>
            <person name="Amann R."/>
            <person name="Jetten M.S.M."/>
            <person name="Mascher T."/>
            <person name="Medema M.H."/>
            <person name="Devos D.P."/>
            <person name="Kaster A.-K."/>
            <person name="Ovreas L."/>
            <person name="Rohde M."/>
            <person name="Galperin M.Y."/>
            <person name="Jogler C."/>
        </authorList>
    </citation>
    <scope>NUCLEOTIDE SEQUENCE [LARGE SCALE GENOMIC DNA]</scope>
    <source>
        <strain evidence="2 3">Pla85_3_4</strain>
    </source>
</reference>
<dbReference type="Gene3D" id="3.40.1580.10">
    <property type="entry name" value="SMI1/KNR4-like"/>
    <property type="match status" value="1"/>
</dbReference>
<evidence type="ECO:0000313" key="2">
    <source>
        <dbReference type="EMBL" id="QDU99021.1"/>
    </source>
</evidence>
<evidence type="ECO:0000259" key="1">
    <source>
        <dbReference type="SMART" id="SM00860"/>
    </source>
</evidence>
<feature type="domain" description="Knr4/Smi1-like" evidence="1">
    <location>
        <begin position="20"/>
        <end position="142"/>
    </location>
</feature>
<proteinExistence type="predicted"/>
<name>A0A518E4J8_9BACT</name>
<dbReference type="InterPro" id="IPR018958">
    <property type="entry name" value="Knr4/Smi1-like_dom"/>
</dbReference>
<dbReference type="OrthoDB" id="288998at2"/>
<dbReference type="Pfam" id="PF14567">
    <property type="entry name" value="SUKH_5"/>
    <property type="match status" value="1"/>
</dbReference>
<dbReference type="Proteomes" id="UP000317648">
    <property type="component" value="Chromosome"/>
</dbReference>
<keyword evidence="3" id="KW-1185">Reference proteome</keyword>
<evidence type="ECO:0000313" key="3">
    <source>
        <dbReference type="Proteomes" id="UP000317648"/>
    </source>
</evidence>
<sequence>MGQIESRLDAIFGAAFNSGPAPEITVAAAEASLGLRFPPSYRQYLLRYGASLCSGFEIFGLPPVPDPGGQPQWSNTTESTLRLRPDGLPENSIQISHDGMDHGYFLQCSLSDTSFEGPVIEWGPTHGGGEIVAAGFLDFVEQQNRR</sequence>
<dbReference type="InterPro" id="IPR037883">
    <property type="entry name" value="Knr4/Smi1-like_sf"/>
</dbReference>
<dbReference type="RefSeq" id="WP_145058712.1">
    <property type="nucleotide sequence ID" value="NZ_CP036433.1"/>
</dbReference>
<gene>
    <name evidence="2" type="ORF">Pla8534_69320</name>
</gene>
<dbReference type="SUPFAM" id="SSF160631">
    <property type="entry name" value="SMI1/KNR4-like"/>
    <property type="match status" value="1"/>
</dbReference>
<dbReference type="EMBL" id="CP036433">
    <property type="protein sequence ID" value="QDU99021.1"/>
    <property type="molecule type" value="Genomic_DNA"/>
</dbReference>
<organism evidence="2 3">
    <name type="scientific">Lignipirellula cremea</name>
    <dbReference type="NCBI Taxonomy" id="2528010"/>
    <lineage>
        <taxon>Bacteria</taxon>
        <taxon>Pseudomonadati</taxon>
        <taxon>Planctomycetota</taxon>
        <taxon>Planctomycetia</taxon>
        <taxon>Pirellulales</taxon>
        <taxon>Pirellulaceae</taxon>
        <taxon>Lignipirellula</taxon>
    </lineage>
</organism>
<accession>A0A518E4J8</accession>
<protein>
    <submittedName>
        <fullName evidence="2">SMI1 / KNR4 family protein</fullName>
    </submittedName>
</protein>